<dbReference type="PANTHER" id="PTHR46552:SF1">
    <property type="entry name" value="NADH-UBIQUINONE OXIDOREDUCTASE CHAIN 2"/>
    <property type="match status" value="1"/>
</dbReference>
<dbReference type="EMBL" id="AY273110">
    <property type="protein sequence ID" value="AAP72061.1"/>
    <property type="molecule type" value="Genomic_DNA"/>
</dbReference>
<keyword evidence="7 17" id="KW-0812">Transmembrane</keyword>
<feature type="transmembrane region" description="Helical" evidence="17">
    <location>
        <begin position="91"/>
        <end position="109"/>
    </location>
</feature>
<dbReference type="GO" id="GO:0008137">
    <property type="term" value="F:NADH dehydrogenase (ubiquinone) activity"/>
    <property type="evidence" value="ECO:0007669"/>
    <property type="project" value="UniProtKB-EC"/>
</dbReference>
<evidence type="ECO:0000256" key="4">
    <source>
        <dbReference type="ARBA" id="ARBA00021008"/>
    </source>
</evidence>
<comment type="function">
    <text evidence="17">Core subunit of the mitochondrial membrane respiratory chain NADH dehydrogenase (Complex I) which catalyzes electron transfer from NADH through the respiratory chain, using ubiquinone as an electron acceptor. Essential for the catalytic activity and assembly of complex I.</text>
</comment>
<dbReference type="EC" id="7.1.1.2" evidence="3 17"/>
<evidence type="ECO:0000256" key="12">
    <source>
        <dbReference type="ARBA" id="ARBA00023027"/>
    </source>
</evidence>
<name>Q53EF2_9NEOB</name>
<evidence type="ECO:0000259" key="18">
    <source>
        <dbReference type="Pfam" id="PF00361"/>
    </source>
</evidence>
<dbReference type="PANTHER" id="PTHR46552">
    <property type="entry name" value="NADH-UBIQUINONE OXIDOREDUCTASE CHAIN 2"/>
    <property type="match status" value="1"/>
</dbReference>
<feature type="transmembrane region" description="Helical" evidence="17">
    <location>
        <begin position="59"/>
        <end position="79"/>
    </location>
</feature>
<dbReference type="InterPro" id="IPR010933">
    <property type="entry name" value="NADH_DH_su2_C"/>
</dbReference>
<evidence type="ECO:0000256" key="10">
    <source>
        <dbReference type="ARBA" id="ARBA00022982"/>
    </source>
</evidence>
<dbReference type="Pfam" id="PF00361">
    <property type="entry name" value="Proton_antipo_M"/>
    <property type="match status" value="1"/>
</dbReference>
<dbReference type="PRINTS" id="PR01436">
    <property type="entry name" value="NADHDHGNASE2"/>
</dbReference>
<feature type="transmembrane region" description="Helical" evidence="17">
    <location>
        <begin position="322"/>
        <end position="344"/>
    </location>
</feature>
<dbReference type="AlphaFoldDB" id="Q53EF2"/>
<organism evidence="20">
    <name type="scientific">Craugastor bocourti</name>
    <name type="common">Bocourt's robber frog</name>
    <dbReference type="NCBI Taxonomy" id="228430"/>
    <lineage>
        <taxon>Eukaryota</taxon>
        <taxon>Metazoa</taxon>
        <taxon>Chordata</taxon>
        <taxon>Craniata</taxon>
        <taxon>Vertebrata</taxon>
        <taxon>Euteleostomi</taxon>
        <taxon>Amphibia</taxon>
        <taxon>Batrachia</taxon>
        <taxon>Anura</taxon>
        <taxon>Neobatrachia</taxon>
        <taxon>Hyloidea</taxon>
        <taxon>Craugastoridae</taxon>
        <taxon>Craugastorinae</taxon>
        <taxon>Craugastor</taxon>
    </lineage>
</organism>
<comment type="subcellular location">
    <subcellularLocation>
        <location evidence="1 17">Mitochondrion inner membrane</location>
        <topology evidence="1 17">Multi-pass membrane protein</topology>
    </subcellularLocation>
</comment>
<protein>
    <recommendedName>
        <fullName evidence="4 17">NADH-ubiquinone oxidoreductase chain 2</fullName>
        <ecNumber evidence="3 17">7.1.1.2</ecNumber>
    </recommendedName>
</protein>
<evidence type="ECO:0000256" key="6">
    <source>
        <dbReference type="ARBA" id="ARBA00022660"/>
    </source>
</evidence>
<evidence type="ECO:0000256" key="13">
    <source>
        <dbReference type="ARBA" id="ARBA00023075"/>
    </source>
</evidence>
<feature type="transmembrane region" description="Helical" evidence="17">
    <location>
        <begin position="275"/>
        <end position="301"/>
    </location>
</feature>
<evidence type="ECO:0000256" key="11">
    <source>
        <dbReference type="ARBA" id="ARBA00022989"/>
    </source>
</evidence>
<evidence type="ECO:0000256" key="14">
    <source>
        <dbReference type="ARBA" id="ARBA00023128"/>
    </source>
</evidence>
<keyword evidence="5" id="KW-0813">Transport</keyword>
<evidence type="ECO:0000256" key="17">
    <source>
        <dbReference type="RuleBase" id="RU003403"/>
    </source>
</evidence>
<evidence type="ECO:0000256" key="5">
    <source>
        <dbReference type="ARBA" id="ARBA00022448"/>
    </source>
</evidence>
<gene>
    <name evidence="20" type="primary">ND2</name>
</gene>
<feature type="transmembrane region" description="Helical" evidence="17">
    <location>
        <begin position="239"/>
        <end position="255"/>
    </location>
</feature>
<proteinExistence type="inferred from homology"/>
<keyword evidence="14 17" id="KW-0496">Mitochondrion</keyword>
<feature type="domain" description="NADH:quinone oxidoreductase/Mrp antiporter transmembrane" evidence="18">
    <location>
        <begin position="23"/>
        <end position="288"/>
    </location>
</feature>
<evidence type="ECO:0000256" key="15">
    <source>
        <dbReference type="ARBA" id="ARBA00023136"/>
    </source>
</evidence>
<dbReference type="Pfam" id="PF06444">
    <property type="entry name" value="NADH_dehy_S2_C"/>
    <property type="match status" value="1"/>
</dbReference>
<sequence length="346" mass="37617">MTVLIRASFLFSLTIGTLTTMLSGNWIVAWVGLEMSSLAFIPLMVLIPRPRAIEAATKYFLIQSSASALLLLAIILANFKGGEWVTNSPLQGAPLVLTTIALSTKLGIAPFHTWMPDILQGLTLPTGLVLATLMKLAPLALMIEITPSLNLKFLLILGLTSVIVGGAGGINQKQLRKILAYSSISHLGWTLTVMKLSTTLALLNFMLYILMAPVIFTVLHLMNAKNMSELATSMKKSPATAVLTLLSILSLAALPPLTGFLPKWLIVQELIEHNLIVYATVALVAALINLFYYLRLVYILVLTMTPHSTSSKPPWPYPRKNFVAVLLAVAIILIPLAPTILTIWTL</sequence>
<evidence type="ECO:0000256" key="16">
    <source>
        <dbReference type="ARBA" id="ARBA00049551"/>
    </source>
</evidence>
<geneLocation type="mitochondrion" evidence="20"/>
<comment type="catalytic activity">
    <reaction evidence="16 17">
        <text>a ubiquinone + NADH + 5 H(+)(in) = a ubiquinol + NAD(+) + 4 H(+)(out)</text>
        <dbReference type="Rhea" id="RHEA:29091"/>
        <dbReference type="Rhea" id="RHEA-COMP:9565"/>
        <dbReference type="Rhea" id="RHEA-COMP:9566"/>
        <dbReference type="ChEBI" id="CHEBI:15378"/>
        <dbReference type="ChEBI" id="CHEBI:16389"/>
        <dbReference type="ChEBI" id="CHEBI:17976"/>
        <dbReference type="ChEBI" id="CHEBI:57540"/>
        <dbReference type="ChEBI" id="CHEBI:57945"/>
        <dbReference type="EC" id="7.1.1.2"/>
    </reaction>
</comment>
<keyword evidence="8 17" id="KW-0999">Mitochondrion inner membrane</keyword>
<evidence type="ECO:0000256" key="1">
    <source>
        <dbReference type="ARBA" id="ARBA00004448"/>
    </source>
</evidence>
<dbReference type="InterPro" id="IPR003917">
    <property type="entry name" value="NADH_UbQ_OxRdtase_chain2"/>
</dbReference>
<evidence type="ECO:0000256" key="7">
    <source>
        <dbReference type="ARBA" id="ARBA00022692"/>
    </source>
</evidence>
<dbReference type="GO" id="GO:0006120">
    <property type="term" value="P:mitochondrial electron transport, NADH to ubiquinone"/>
    <property type="evidence" value="ECO:0007669"/>
    <property type="project" value="InterPro"/>
</dbReference>
<evidence type="ECO:0000256" key="2">
    <source>
        <dbReference type="ARBA" id="ARBA00007012"/>
    </source>
</evidence>
<keyword evidence="11 17" id="KW-1133">Transmembrane helix</keyword>
<keyword evidence="13 17" id="KW-0830">Ubiquinone</keyword>
<keyword evidence="15 17" id="KW-0472">Membrane</keyword>
<reference evidence="20" key="1">
    <citation type="journal article" date="2005" name="Mol. Phylogenet. Evol.">
        <title>Cenozoic biogeography and evolution in direct-developing frogs of Central America (Leptodactylidae: Eleutherodactylus) as inferred from a phylogenetic analysis of nuclear and mitochondrial genes.</title>
        <authorList>
            <person name="Crawford A.J."/>
            <person name="Smith E.N."/>
        </authorList>
    </citation>
    <scope>NUCLEOTIDE SEQUENCE</scope>
    <source>
        <strain evidence="20">GAR181</strain>
    </source>
</reference>
<feature type="transmembrane region" description="Helical" evidence="17">
    <location>
        <begin position="153"/>
        <end position="171"/>
    </location>
</feature>
<comment type="similarity">
    <text evidence="2 17">Belongs to the complex I subunit 2 family.</text>
</comment>
<feature type="transmembrane region" description="Helical" evidence="17">
    <location>
        <begin position="26"/>
        <end position="47"/>
    </location>
</feature>
<evidence type="ECO:0000256" key="9">
    <source>
        <dbReference type="ARBA" id="ARBA00022967"/>
    </source>
</evidence>
<dbReference type="GO" id="GO:0005743">
    <property type="term" value="C:mitochondrial inner membrane"/>
    <property type="evidence" value="ECO:0007669"/>
    <property type="project" value="UniProtKB-SubCell"/>
</dbReference>
<keyword evidence="10 17" id="KW-0249">Electron transport</keyword>
<feature type="domain" description="NADH dehydrogenase subunit 2 C-terminal" evidence="19">
    <location>
        <begin position="290"/>
        <end position="341"/>
    </location>
</feature>
<evidence type="ECO:0000313" key="20">
    <source>
        <dbReference type="EMBL" id="AAP72061.1"/>
    </source>
</evidence>
<feature type="transmembrane region" description="Helical" evidence="17">
    <location>
        <begin position="200"/>
        <end position="219"/>
    </location>
</feature>
<accession>Q53EF2</accession>
<evidence type="ECO:0000256" key="8">
    <source>
        <dbReference type="ARBA" id="ARBA00022792"/>
    </source>
</evidence>
<evidence type="ECO:0000256" key="3">
    <source>
        <dbReference type="ARBA" id="ARBA00012944"/>
    </source>
</evidence>
<feature type="transmembrane region" description="Helical" evidence="17">
    <location>
        <begin position="121"/>
        <end position="141"/>
    </location>
</feature>
<evidence type="ECO:0000259" key="19">
    <source>
        <dbReference type="Pfam" id="PF06444"/>
    </source>
</evidence>
<dbReference type="InterPro" id="IPR001750">
    <property type="entry name" value="ND/Mrp_TM"/>
</dbReference>
<dbReference type="InterPro" id="IPR050175">
    <property type="entry name" value="Complex_I_Subunit_2"/>
</dbReference>
<keyword evidence="12 17" id="KW-0520">NAD</keyword>
<keyword evidence="6 17" id="KW-0679">Respiratory chain</keyword>
<keyword evidence="9 17" id="KW-1278">Translocase</keyword>